<accession>A0A2C9ULL9</accession>
<evidence type="ECO:0000313" key="2">
    <source>
        <dbReference type="Proteomes" id="UP000091857"/>
    </source>
</evidence>
<dbReference type="Proteomes" id="UP000091857">
    <property type="component" value="Chromosome 14"/>
</dbReference>
<dbReference type="EMBL" id="CM004400">
    <property type="protein sequence ID" value="OAY31303.1"/>
    <property type="molecule type" value="Genomic_DNA"/>
</dbReference>
<reference evidence="2" key="1">
    <citation type="journal article" date="2016" name="Nat. Biotechnol.">
        <title>Sequencing wild and cultivated cassava and related species reveals extensive interspecific hybridization and genetic diversity.</title>
        <authorList>
            <person name="Bredeson J.V."/>
            <person name="Lyons J.B."/>
            <person name="Prochnik S.E."/>
            <person name="Wu G.A."/>
            <person name="Ha C.M."/>
            <person name="Edsinger-Gonzales E."/>
            <person name="Grimwood J."/>
            <person name="Schmutz J."/>
            <person name="Rabbi I.Y."/>
            <person name="Egesi C."/>
            <person name="Nauluvula P."/>
            <person name="Lebot V."/>
            <person name="Ndunguru J."/>
            <person name="Mkamilo G."/>
            <person name="Bart R.S."/>
            <person name="Setter T.L."/>
            <person name="Gleadow R.M."/>
            <person name="Kulakow P."/>
            <person name="Ferguson M.E."/>
            <person name="Rounsley S."/>
            <person name="Rokhsar D.S."/>
        </authorList>
    </citation>
    <scope>NUCLEOTIDE SEQUENCE [LARGE SCALE GENOMIC DNA]</scope>
    <source>
        <strain evidence="2">cv. AM560-2</strain>
    </source>
</reference>
<evidence type="ECO:0000313" key="1">
    <source>
        <dbReference type="EMBL" id="OAY31303.1"/>
    </source>
</evidence>
<keyword evidence="2" id="KW-1185">Reference proteome</keyword>
<comment type="caution">
    <text evidence="1">The sequence shown here is derived from an EMBL/GenBank/DDBJ whole genome shotgun (WGS) entry which is preliminary data.</text>
</comment>
<name>A0A2C9ULL9_MANES</name>
<gene>
    <name evidence="1" type="ORF">MANES_14G101201v8</name>
</gene>
<proteinExistence type="predicted"/>
<dbReference type="AlphaFoldDB" id="A0A2C9ULL9"/>
<sequence length="106" mass="11863">MLILLIPLPTLQTFDAIDDVTNYGVLNPKPSPFTDTGFSWRIQTYALVILSPSIIRSIRLRLSVPFCSQYIYRDDNSYGASGLVAVAWGLGRDKVVRSLSLLIMKQ</sequence>
<organism evidence="1 2">
    <name type="scientific">Manihot esculenta</name>
    <name type="common">Cassava</name>
    <name type="synonym">Jatropha manihot</name>
    <dbReference type="NCBI Taxonomy" id="3983"/>
    <lineage>
        <taxon>Eukaryota</taxon>
        <taxon>Viridiplantae</taxon>
        <taxon>Streptophyta</taxon>
        <taxon>Embryophyta</taxon>
        <taxon>Tracheophyta</taxon>
        <taxon>Spermatophyta</taxon>
        <taxon>Magnoliopsida</taxon>
        <taxon>eudicotyledons</taxon>
        <taxon>Gunneridae</taxon>
        <taxon>Pentapetalae</taxon>
        <taxon>rosids</taxon>
        <taxon>fabids</taxon>
        <taxon>Malpighiales</taxon>
        <taxon>Euphorbiaceae</taxon>
        <taxon>Crotonoideae</taxon>
        <taxon>Manihoteae</taxon>
        <taxon>Manihot</taxon>
    </lineage>
</organism>
<protein>
    <submittedName>
        <fullName evidence="1">Uncharacterized protein</fullName>
    </submittedName>
</protein>
<dbReference type="Gramene" id="Manes.14G101201.1.v8.1">
    <property type="protein sequence ID" value="Manes.14G101201.1.v8.1.CDS"/>
    <property type="gene ID" value="Manes.14G101201.v8.1"/>
</dbReference>